<dbReference type="InterPro" id="IPR011006">
    <property type="entry name" value="CheY-like_superfamily"/>
</dbReference>
<protein>
    <submittedName>
        <fullName evidence="3">Response regulator</fullName>
    </submittedName>
</protein>
<dbReference type="SUPFAM" id="SSF52172">
    <property type="entry name" value="CheY-like"/>
    <property type="match status" value="1"/>
</dbReference>
<name>A0ABW1EAR5_9BACT</name>
<proteinExistence type="predicted"/>
<reference evidence="4" key="1">
    <citation type="journal article" date="2019" name="Int. J. Syst. Evol. Microbiol.">
        <title>The Global Catalogue of Microorganisms (GCM) 10K type strain sequencing project: providing services to taxonomists for standard genome sequencing and annotation.</title>
        <authorList>
            <consortium name="The Broad Institute Genomics Platform"/>
            <consortium name="The Broad Institute Genome Sequencing Center for Infectious Disease"/>
            <person name="Wu L."/>
            <person name="Ma J."/>
        </authorList>
    </citation>
    <scope>NUCLEOTIDE SEQUENCE [LARGE SCALE GENOMIC DNA]</scope>
    <source>
        <strain evidence="4">JCM 4087</strain>
    </source>
</reference>
<evidence type="ECO:0000313" key="3">
    <source>
        <dbReference type="EMBL" id="MFC5861065.1"/>
    </source>
</evidence>
<organism evidence="3 4">
    <name type="scientific">Acidicapsa dinghuensis</name>
    <dbReference type="NCBI Taxonomy" id="2218256"/>
    <lineage>
        <taxon>Bacteria</taxon>
        <taxon>Pseudomonadati</taxon>
        <taxon>Acidobacteriota</taxon>
        <taxon>Terriglobia</taxon>
        <taxon>Terriglobales</taxon>
        <taxon>Acidobacteriaceae</taxon>
        <taxon>Acidicapsa</taxon>
    </lineage>
</organism>
<accession>A0ABW1EAR5</accession>
<feature type="modified residue" description="4-aspartylphosphate" evidence="1">
    <location>
        <position position="54"/>
    </location>
</feature>
<dbReference type="RefSeq" id="WP_263334518.1">
    <property type="nucleotide sequence ID" value="NZ_JAGSYH010000002.1"/>
</dbReference>
<comment type="caution">
    <text evidence="3">The sequence shown here is derived from an EMBL/GenBank/DDBJ whole genome shotgun (WGS) entry which is preliminary data.</text>
</comment>
<keyword evidence="1" id="KW-0597">Phosphoprotein</keyword>
<dbReference type="Gene3D" id="3.40.50.2300">
    <property type="match status" value="1"/>
</dbReference>
<dbReference type="InterPro" id="IPR001789">
    <property type="entry name" value="Sig_transdc_resp-reg_receiver"/>
</dbReference>
<evidence type="ECO:0000313" key="4">
    <source>
        <dbReference type="Proteomes" id="UP001596091"/>
    </source>
</evidence>
<gene>
    <name evidence="3" type="ORF">ACFPT7_02035</name>
</gene>
<dbReference type="Proteomes" id="UP001596091">
    <property type="component" value="Unassembled WGS sequence"/>
</dbReference>
<feature type="domain" description="Response regulatory" evidence="2">
    <location>
        <begin position="6"/>
        <end position="115"/>
    </location>
</feature>
<evidence type="ECO:0000259" key="2">
    <source>
        <dbReference type="PROSITE" id="PS50110"/>
    </source>
</evidence>
<sequence length="134" mass="15145">MRPKRRILLISSSEEWLSGLRFVLETRGFRVYAELCCDRLRELEFPQADVALVDCDSKQLDGWKFGARVKAAYPELPVLLVSEKGMGEKRTHAADGFHGAGHSSLELLERIRVMTSRRRGPRKMPVASVETVCA</sequence>
<dbReference type="PROSITE" id="PS50110">
    <property type="entry name" value="RESPONSE_REGULATORY"/>
    <property type="match status" value="1"/>
</dbReference>
<keyword evidence="4" id="KW-1185">Reference proteome</keyword>
<evidence type="ECO:0000256" key="1">
    <source>
        <dbReference type="PROSITE-ProRule" id="PRU00169"/>
    </source>
</evidence>
<dbReference type="EMBL" id="JBHSPH010000001">
    <property type="protein sequence ID" value="MFC5861065.1"/>
    <property type="molecule type" value="Genomic_DNA"/>
</dbReference>